<dbReference type="InterPro" id="IPR052162">
    <property type="entry name" value="Sensor_kinase/Photoreceptor"/>
</dbReference>
<evidence type="ECO:0000259" key="7">
    <source>
        <dbReference type="PROSITE" id="PS50109"/>
    </source>
</evidence>
<dbReference type="PROSITE" id="PS50109">
    <property type="entry name" value="HIS_KIN"/>
    <property type="match status" value="1"/>
</dbReference>
<evidence type="ECO:0000313" key="10">
    <source>
        <dbReference type="EMBL" id="GAK60343.1"/>
    </source>
</evidence>
<keyword evidence="11" id="KW-1185">Reference proteome</keyword>
<dbReference type="InterPro" id="IPR000014">
    <property type="entry name" value="PAS"/>
</dbReference>
<dbReference type="PRINTS" id="PR00344">
    <property type="entry name" value="BCTRLSENSOR"/>
</dbReference>
<feature type="domain" description="PAC" evidence="9">
    <location>
        <begin position="390"/>
        <end position="442"/>
    </location>
</feature>
<feature type="domain" description="Histidine kinase" evidence="7">
    <location>
        <begin position="738"/>
        <end position="950"/>
    </location>
</feature>
<dbReference type="SMART" id="SM00387">
    <property type="entry name" value="HATPase_c"/>
    <property type="match status" value="1"/>
</dbReference>
<evidence type="ECO:0000259" key="9">
    <source>
        <dbReference type="PROSITE" id="PS50113"/>
    </source>
</evidence>
<dbReference type="GO" id="GO:0006355">
    <property type="term" value="P:regulation of DNA-templated transcription"/>
    <property type="evidence" value="ECO:0007669"/>
    <property type="project" value="InterPro"/>
</dbReference>
<dbReference type="Pfam" id="PF00512">
    <property type="entry name" value="HisKA"/>
    <property type="match status" value="1"/>
</dbReference>
<name>A0A081C6Y8_VECG1</name>
<dbReference type="InterPro" id="IPR035965">
    <property type="entry name" value="PAS-like_dom_sf"/>
</dbReference>
<organism evidence="10">
    <name type="scientific">Vecturithrix granuli</name>
    <dbReference type="NCBI Taxonomy" id="1499967"/>
    <lineage>
        <taxon>Bacteria</taxon>
        <taxon>Candidatus Moduliflexota</taxon>
        <taxon>Candidatus Vecturitrichia</taxon>
        <taxon>Candidatus Vecturitrichales</taxon>
        <taxon>Candidatus Vecturitrichaceae</taxon>
        <taxon>Candidatus Vecturithrix</taxon>
    </lineage>
</organism>
<dbReference type="FunFam" id="3.30.565.10:FF:000006">
    <property type="entry name" value="Sensor histidine kinase WalK"/>
    <property type="match status" value="1"/>
</dbReference>
<proteinExistence type="predicted"/>
<evidence type="ECO:0000259" key="8">
    <source>
        <dbReference type="PROSITE" id="PS50112"/>
    </source>
</evidence>
<dbReference type="Proteomes" id="UP000030661">
    <property type="component" value="Unassembled WGS sequence"/>
</dbReference>
<dbReference type="EC" id="2.7.13.3" evidence="2"/>
<evidence type="ECO:0000256" key="6">
    <source>
        <dbReference type="SAM" id="Coils"/>
    </source>
</evidence>
<protein>
    <recommendedName>
        <fullName evidence="2">histidine kinase</fullName>
        <ecNumber evidence="2">2.7.13.3</ecNumber>
    </recommendedName>
</protein>
<dbReference type="InterPro" id="IPR036097">
    <property type="entry name" value="HisK_dim/P_sf"/>
</dbReference>
<reference evidence="10" key="1">
    <citation type="journal article" date="2015" name="PeerJ">
        <title>First genomic representation of candidate bacterial phylum KSB3 points to enhanced environmental sensing as a trigger of wastewater bulking.</title>
        <authorList>
            <person name="Sekiguchi Y."/>
            <person name="Ohashi A."/>
            <person name="Parks D.H."/>
            <person name="Yamauchi T."/>
            <person name="Tyson G.W."/>
            <person name="Hugenholtz P."/>
        </authorList>
    </citation>
    <scope>NUCLEOTIDE SEQUENCE [LARGE SCALE GENOMIC DNA]</scope>
</reference>
<feature type="domain" description="PAC" evidence="9">
    <location>
        <begin position="136"/>
        <end position="188"/>
    </location>
</feature>
<dbReference type="AlphaFoldDB" id="A0A081C6Y8"/>
<dbReference type="InterPro" id="IPR001610">
    <property type="entry name" value="PAC"/>
</dbReference>
<dbReference type="HOGENOM" id="CLU_309884_0_0_0"/>
<feature type="domain" description="PAS" evidence="8">
    <location>
        <begin position="189"/>
        <end position="231"/>
    </location>
</feature>
<dbReference type="eggNOG" id="COG3829">
    <property type="taxonomic scope" value="Bacteria"/>
</dbReference>
<dbReference type="PROSITE" id="PS50112">
    <property type="entry name" value="PAS"/>
    <property type="match status" value="2"/>
</dbReference>
<keyword evidence="3" id="KW-0597">Phosphoprotein</keyword>
<dbReference type="InterPro" id="IPR003594">
    <property type="entry name" value="HATPase_dom"/>
</dbReference>
<evidence type="ECO:0000256" key="4">
    <source>
        <dbReference type="ARBA" id="ARBA00022679"/>
    </source>
</evidence>
<keyword evidence="6" id="KW-0175">Coiled coil</keyword>
<dbReference type="Pfam" id="PF08447">
    <property type="entry name" value="PAS_3"/>
    <property type="match status" value="1"/>
</dbReference>
<dbReference type="Pfam" id="PF00989">
    <property type="entry name" value="PAS"/>
    <property type="match status" value="1"/>
</dbReference>
<evidence type="ECO:0000256" key="3">
    <source>
        <dbReference type="ARBA" id="ARBA00022553"/>
    </source>
</evidence>
<keyword evidence="5" id="KW-0418">Kinase</keyword>
<dbReference type="NCBIfam" id="TIGR00229">
    <property type="entry name" value="sensory_box"/>
    <property type="match status" value="3"/>
</dbReference>
<dbReference type="Pfam" id="PF02518">
    <property type="entry name" value="HATPase_c"/>
    <property type="match status" value="1"/>
</dbReference>
<dbReference type="PROSITE" id="PS50113">
    <property type="entry name" value="PAC"/>
    <property type="match status" value="3"/>
</dbReference>
<dbReference type="InterPro" id="IPR005467">
    <property type="entry name" value="His_kinase_dom"/>
</dbReference>
<dbReference type="Gene3D" id="3.30.450.20">
    <property type="entry name" value="PAS domain"/>
    <property type="match status" value="5"/>
</dbReference>
<dbReference type="Gene3D" id="3.30.565.10">
    <property type="entry name" value="Histidine kinase-like ATPase, C-terminal domain"/>
    <property type="match status" value="1"/>
</dbReference>
<dbReference type="InterPro" id="IPR003661">
    <property type="entry name" value="HisK_dim/P_dom"/>
</dbReference>
<dbReference type="eggNOG" id="COG4251">
    <property type="taxonomic scope" value="Bacteria"/>
</dbReference>
<gene>
    <name evidence="10" type="ORF">U27_00234</name>
</gene>
<dbReference type="Gene3D" id="1.10.287.130">
    <property type="match status" value="1"/>
</dbReference>
<dbReference type="CDD" id="cd00082">
    <property type="entry name" value="HisKA"/>
    <property type="match status" value="1"/>
</dbReference>
<dbReference type="InterPro" id="IPR013655">
    <property type="entry name" value="PAS_fold_3"/>
</dbReference>
<dbReference type="STRING" id="1499967.U27_00234"/>
<dbReference type="Pfam" id="PF13426">
    <property type="entry name" value="PAS_9"/>
    <property type="match status" value="1"/>
</dbReference>
<evidence type="ECO:0000256" key="2">
    <source>
        <dbReference type="ARBA" id="ARBA00012438"/>
    </source>
</evidence>
<dbReference type="InterPro" id="IPR036890">
    <property type="entry name" value="HATPase_C_sf"/>
</dbReference>
<dbReference type="EMBL" id="DF820472">
    <property type="protein sequence ID" value="GAK60343.1"/>
    <property type="molecule type" value="Genomic_DNA"/>
</dbReference>
<dbReference type="SUPFAM" id="SSF55785">
    <property type="entry name" value="PYP-like sensor domain (PAS domain)"/>
    <property type="match status" value="6"/>
</dbReference>
<keyword evidence="4" id="KW-0808">Transferase</keyword>
<feature type="domain" description="PAS" evidence="8">
    <location>
        <begin position="312"/>
        <end position="387"/>
    </location>
</feature>
<dbReference type="InterPro" id="IPR000700">
    <property type="entry name" value="PAS-assoc_C"/>
</dbReference>
<dbReference type="InterPro" id="IPR013767">
    <property type="entry name" value="PAS_fold"/>
</dbReference>
<comment type="catalytic activity">
    <reaction evidence="1">
        <text>ATP + protein L-histidine = ADP + protein N-phospho-L-histidine.</text>
        <dbReference type="EC" id="2.7.13.3"/>
    </reaction>
</comment>
<dbReference type="SMART" id="SM00388">
    <property type="entry name" value="HisKA"/>
    <property type="match status" value="1"/>
</dbReference>
<feature type="domain" description="PAC" evidence="9">
    <location>
        <begin position="505"/>
        <end position="560"/>
    </location>
</feature>
<evidence type="ECO:0000313" key="11">
    <source>
        <dbReference type="Proteomes" id="UP000030661"/>
    </source>
</evidence>
<dbReference type="SUPFAM" id="SSF55874">
    <property type="entry name" value="ATPase domain of HSP90 chaperone/DNA topoisomerase II/histidine kinase"/>
    <property type="match status" value="1"/>
</dbReference>
<dbReference type="SMART" id="SM00091">
    <property type="entry name" value="PAS"/>
    <property type="match status" value="2"/>
</dbReference>
<dbReference type="SUPFAM" id="SSF47384">
    <property type="entry name" value="Homodimeric domain of signal transducing histidine kinase"/>
    <property type="match status" value="1"/>
</dbReference>
<dbReference type="GO" id="GO:0000155">
    <property type="term" value="F:phosphorelay sensor kinase activity"/>
    <property type="evidence" value="ECO:0007669"/>
    <property type="project" value="InterPro"/>
</dbReference>
<accession>A0A081C6Y8</accession>
<dbReference type="PANTHER" id="PTHR43304">
    <property type="entry name" value="PHYTOCHROME-LIKE PROTEIN CPH1"/>
    <property type="match status" value="1"/>
</dbReference>
<dbReference type="InterPro" id="IPR004358">
    <property type="entry name" value="Sig_transdc_His_kin-like_C"/>
</dbReference>
<dbReference type="SMART" id="SM00086">
    <property type="entry name" value="PAC"/>
    <property type="match status" value="5"/>
</dbReference>
<feature type="coiled-coil region" evidence="6">
    <location>
        <begin position="25"/>
        <end position="73"/>
    </location>
</feature>
<evidence type="ECO:0000256" key="5">
    <source>
        <dbReference type="ARBA" id="ARBA00022777"/>
    </source>
</evidence>
<dbReference type="CDD" id="cd00130">
    <property type="entry name" value="PAS"/>
    <property type="match status" value="3"/>
</dbReference>
<evidence type="ECO:0000256" key="1">
    <source>
        <dbReference type="ARBA" id="ARBA00000085"/>
    </source>
</evidence>
<sequence length="950" mass="110220">MMNSGISEKDQQNHSLEILTVTPDESMLNHTIQELRAQIQEQQQALQSMMETLRQTQQALAELQTRYNDLYDASPIGYLTLAEYDTIVEGNVTSAELLGLRQEHLKNRAFTEFIVDEDQDIFHLHRRQLFKTREKQSSEIRLKSLDGVLRYAHIESLPIVYAGGEIVQFRVAITDMSKHKLELKALWESEFRYGAMFDDASDMIVIYDVNGRLHEANKMTCACLGYTREDLWQMNIEDIDVQEQTSRLAQHIDKLRCQENLRNDTVFLCHDGSRIEVEASRRLINYAGNPAILCIARDMTSRKQMEEALRESECRYKRITDAVTDYIYTVRLQDGQPVETIHRPSSVAVTGYTPTEFASNPYLWITMVHEQDREAVKQQVEDILAGKEVKPLEHRLIRKDGTVRWVKNTCVPYVDNRGKLLSYDGLIQDITERKQAEEALRETEARYFAIIQAFEGLVYVCSQDYRIEFMNEHLIERIGYDATGEFCYTVLHGIEEVCPWCISDQVFEGQTVRWEVQSPKSQRWYYVVNTPFYHADGRISKQAMILDITERKQAEEALQKSEAHYRMLFEDSPISLWEEDFSEVKTYIEHLRTKGVADFRVYFDQHPEAVRACVDMVKIVRINKATLQLYKAENQEEFYQGLNKFFTQESYQLFKEELIAIAEGRTVLQRETVSLTLTGEKIYSDLRWVVVPGYEHTLSKVLVSIVNITERKLAEDRLKRTMNDLERSNADLEQFAYAASHDLQQPLLIVDCCGQLLIKRYKGKLGADADELLDGIVEGIDRMQTLITDLLEYSRLHRPDRDTQWIDCEEILVKSLQNLRAFIEQHQAVITYTALPTVNVNSSQFVRLFQNLISNAIKFRREIQPVIHISAQQREHEWLFAVQDNGIGIAPHNAQRIFVIFERLHSRGQYPGTGIGLAMCKKIVEQHGGRIWVESELEQGATFYFTLPLA</sequence>
<dbReference type="PANTHER" id="PTHR43304:SF1">
    <property type="entry name" value="PAC DOMAIN-CONTAINING PROTEIN"/>
    <property type="match status" value="1"/>
</dbReference>